<evidence type="ECO:0000313" key="2">
    <source>
        <dbReference type="EMBL" id="KAJ7010889.1"/>
    </source>
</evidence>
<dbReference type="Proteomes" id="UP001164929">
    <property type="component" value="Chromosome 1"/>
</dbReference>
<reference evidence="2 3" key="1">
    <citation type="journal article" date="2023" name="Mol. Ecol. Resour.">
        <title>Chromosome-level genome assembly of a triploid poplar Populus alba 'Berolinensis'.</title>
        <authorList>
            <person name="Chen S."/>
            <person name="Yu Y."/>
            <person name="Wang X."/>
            <person name="Wang S."/>
            <person name="Zhang T."/>
            <person name="Zhou Y."/>
            <person name="He R."/>
            <person name="Meng N."/>
            <person name="Wang Y."/>
            <person name="Liu W."/>
            <person name="Liu Z."/>
            <person name="Liu J."/>
            <person name="Guo Q."/>
            <person name="Huang H."/>
            <person name="Sederoff R.R."/>
            <person name="Wang G."/>
            <person name="Qu G."/>
            <person name="Chen S."/>
        </authorList>
    </citation>
    <scope>NUCLEOTIDE SEQUENCE [LARGE SCALE GENOMIC DNA]</scope>
    <source>
        <strain evidence="2">SC-2020</strain>
    </source>
</reference>
<feature type="transmembrane region" description="Helical" evidence="1">
    <location>
        <begin position="12"/>
        <end position="37"/>
    </location>
</feature>
<protein>
    <submittedName>
        <fullName evidence="2">Uncharacterized protein</fullName>
    </submittedName>
</protein>
<organism evidence="2 3">
    <name type="scientific">Populus alba x Populus x berolinensis</name>
    <dbReference type="NCBI Taxonomy" id="444605"/>
    <lineage>
        <taxon>Eukaryota</taxon>
        <taxon>Viridiplantae</taxon>
        <taxon>Streptophyta</taxon>
        <taxon>Embryophyta</taxon>
        <taxon>Tracheophyta</taxon>
        <taxon>Spermatophyta</taxon>
        <taxon>Magnoliopsida</taxon>
        <taxon>eudicotyledons</taxon>
        <taxon>Gunneridae</taxon>
        <taxon>Pentapetalae</taxon>
        <taxon>rosids</taxon>
        <taxon>fabids</taxon>
        <taxon>Malpighiales</taxon>
        <taxon>Salicaceae</taxon>
        <taxon>Saliceae</taxon>
        <taxon>Populus</taxon>
    </lineage>
</organism>
<keyword evidence="1" id="KW-1133">Transmembrane helix</keyword>
<keyword evidence="1" id="KW-0812">Transmembrane</keyword>
<proteinExistence type="predicted"/>
<gene>
    <name evidence="2" type="ORF">NC653_001366</name>
</gene>
<accession>A0AAD6RKZ0</accession>
<keyword evidence="3" id="KW-1185">Reference proteome</keyword>
<comment type="caution">
    <text evidence="2">The sequence shown here is derived from an EMBL/GenBank/DDBJ whole genome shotgun (WGS) entry which is preliminary data.</text>
</comment>
<dbReference type="EMBL" id="JAQIZT010000001">
    <property type="protein sequence ID" value="KAJ7010889.1"/>
    <property type="molecule type" value="Genomic_DNA"/>
</dbReference>
<sequence length="98" mass="10646">MRDVSSHASRPLRLLGVFPAAFFGFLKLSRLIIFFLAGLGSDGSSLPLHRMGCAIICDVLGCPLSTRKMGVGIIGFHSWLLANKLRDLRSAFSLLPLC</sequence>
<name>A0AAD6RKZ0_9ROSI</name>
<evidence type="ECO:0000256" key="1">
    <source>
        <dbReference type="SAM" id="Phobius"/>
    </source>
</evidence>
<evidence type="ECO:0000313" key="3">
    <source>
        <dbReference type="Proteomes" id="UP001164929"/>
    </source>
</evidence>
<keyword evidence="1" id="KW-0472">Membrane</keyword>
<dbReference type="AlphaFoldDB" id="A0AAD6RKZ0"/>